<dbReference type="OrthoDB" id="5997782at2"/>
<accession>A0A2P5Z145</accession>
<comment type="caution">
    <text evidence="2">The sequence shown here is derived from an EMBL/GenBank/DDBJ whole genome shotgun (WGS) entry which is preliminary data.</text>
</comment>
<sequence>MIRSHTRRPRAGTATWRALILLALALPTCAAAQWHDRQGQALPDSAERGHDKAFAAALQIADDADFATFAQEWGQTEAAHAPQLRTIARVHRGQLLRVALLYSGCAPSPNNGGACDAQMSLRVLGPDGSTTLQDPMRPLGMGGPPAAAGLLELAPLSVQLRFEDSDPLGTYTVQVTVNDPSQDAWVRLQTRVELVGAP</sequence>
<organism evidence="2 3">
    <name type="scientific">Xanthomonas sacchari</name>
    <dbReference type="NCBI Taxonomy" id="56458"/>
    <lineage>
        <taxon>Bacteria</taxon>
        <taxon>Pseudomonadati</taxon>
        <taxon>Pseudomonadota</taxon>
        <taxon>Gammaproteobacteria</taxon>
        <taxon>Lysobacterales</taxon>
        <taxon>Lysobacteraceae</taxon>
        <taxon>Xanthomonas</taxon>
    </lineage>
</organism>
<proteinExistence type="predicted"/>
<dbReference type="RefSeq" id="WP_010341198.1">
    <property type="nucleotide sequence ID" value="NZ_CP132343.1"/>
</dbReference>
<protein>
    <submittedName>
        <fullName evidence="2">Uncharacterized protein</fullName>
    </submittedName>
</protein>
<name>A0A2P5Z145_9XANT</name>
<keyword evidence="1" id="KW-0732">Signal</keyword>
<evidence type="ECO:0000313" key="3">
    <source>
        <dbReference type="Proteomes" id="UP000247346"/>
    </source>
</evidence>
<dbReference type="STRING" id="56458.SB85_07065"/>
<dbReference type="GeneID" id="93880212"/>
<dbReference type="Proteomes" id="UP000247346">
    <property type="component" value="Unassembled WGS sequence"/>
</dbReference>
<dbReference type="AlphaFoldDB" id="A0A2P5Z145"/>
<feature type="signal peptide" evidence="1">
    <location>
        <begin position="1"/>
        <end position="32"/>
    </location>
</feature>
<evidence type="ECO:0000256" key="1">
    <source>
        <dbReference type="SAM" id="SignalP"/>
    </source>
</evidence>
<gene>
    <name evidence="2" type="ORF">XsacCFBP4641_16120</name>
</gene>
<dbReference type="EMBL" id="MDEK01000015">
    <property type="protein sequence ID" value="PPU81099.1"/>
    <property type="molecule type" value="Genomic_DNA"/>
</dbReference>
<feature type="chain" id="PRO_5015179732" evidence="1">
    <location>
        <begin position="33"/>
        <end position="198"/>
    </location>
</feature>
<reference evidence="2 3" key="1">
    <citation type="submission" date="2016-08" db="EMBL/GenBank/DDBJ databases">
        <authorList>
            <person name="Seilhamer J.J."/>
        </authorList>
    </citation>
    <scope>NUCLEOTIDE SEQUENCE [LARGE SCALE GENOMIC DNA]</scope>
    <source>
        <strain evidence="2 3">CFBP4641</strain>
    </source>
</reference>
<evidence type="ECO:0000313" key="2">
    <source>
        <dbReference type="EMBL" id="PPU81099.1"/>
    </source>
</evidence>